<sequence>MQRNRLHYFGFIILTIGLGLLSRTRFVPAVIYPYLGDMLYALMFFFITGFVFTRLPTWKVVLISVAFCWLIELSQLYQGHWINTLRSNRLGGLILGYGFLWSDLVSYTVGGIFGAFLESLYRKQLSNRSGREQ</sequence>
<evidence type="ECO:0000313" key="2">
    <source>
        <dbReference type="EMBL" id="PHN00946.1"/>
    </source>
</evidence>
<keyword evidence="1" id="KW-0812">Transmembrane</keyword>
<reference evidence="2 3" key="1">
    <citation type="submission" date="2017-10" db="EMBL/GenBank/DDBJ databases">
        <title>The draft genome sequence of Lewinella nigricans NBRC 102662.</title>
        <authorList>
            <person name="Wang K."/>
        </authorList>
    </citation>
    <scope>NUCLEOTIDE SEQUENCE [LARGE SCALE GENOMIC DNA]</scope>
    <source>
        <strain evidence="2 3">NBRC 102662</strain>
    </source>
</reference>
<keyword evidence="3" id="KW-1185">Reference proteome</keyword>
<evidence type="ECO:0000313" key="3">
    <source>
        <dbReference type="Proteomes" id="UP000223913"/>
    </source>
</evidence>
<feature type="transmembrane region" description="Helical" evidence="1">
    <location>
        <begin position="32"/>
        <end position="53"/>
    </location>
</feature>
<keyword evidence="1" id="KW-1133">Transmembrane helix</keyword>
<organism evidence="2 3">
    <name type="scientific">Flavilitoribacter nigricans (strain ATCC 23147 / DSM 23189 / NBRC 102662 / NCIMB 1420 / SS-2)</name>
    <name type="common">Lewinella nigricans</name>
    <dbReference type="NCBI Taxonomy" id="1122177"/>
    <lineage>
        <taxon>Bacteria</taxon>
        <taxon>Pseudomonadati</taxon>
        <taxon>Bacteroidota</taxon>
        <taxon>Saprospiria</taxon>
        <taxon>Saprospirales</taxon>
        <taxon>Lewinellaceae</taxon>
        <taxon>Flavilitoribacter</taxon>
    </lineage>
</organism>
<evidence type="ECO:0008006" key="4">
    <source>
        <dbReference type="Google" id="ProtNLM"/>
    </source>
</evidence>
<name>A0A2D0MXU4_FLAN2</name>
<dbReference type="OrthoDB" id="5360192at2"/>
<comment type="caution">
    <text evidence="2">The sequence shown here is derived from an EMBL/GenBank/DDBJ whole genome shotgun (WGS) entry which is preliminary data.</text>
</comment>
<dbReference type="Pfam" id="PF10990">
    <property type="entry name" value="DUF2809"/>
    <property type="match status" value="1"/>
</dbReference>
<accession>A0A2D0MXU4</accession>
<keyword evidence="1" id="KW-0472">Membrane</keyword>
<gene>
    <name evidence="2" type="ORF">CRP01_39585</name>
</gene>
<feature type="transmembrane region" description="Helical" evidence="1">
    <location>
        <begin position="60"/>
        <end position="78"/>
    </location>
</feature>
<dbReference type="RefSeq" id="WP_099155640.1">
    <property type="nucleotide sequence ID" value="NZ_PDUD01000068.1"/>
</dbReference>
<evidence type="ECO:0000256" key="1">
    <source>
        <dbReference type="SAM" id="Phobius"/>
    </source>
</evidence>
<dbReference type="EMBL" id="PDUD01000068">
    <property type="protein sequence ID" value="PHN00946.1"/>
    <property type="molecule type" value="Genomic_DNA"/>
</dbReference>
<dbReference type="Proteomes" id="UP000223913">
    <property type="component" value="Unassembled WGS sequence"/>
</dbReference>
<feature type="transmembrane region" description="Helical" evidence="1">
    <location>
        <begin position="98"/>
        <end position="121"/>
    </location>
</feature>
<proteinExistence type="predicted"/>
<protein>
    <recommendedName>
        <fullName evidence="4">DUF2809 domain-containing protein</fullName>
    </recommendedName>
</protein>
<dbReference type="AlphaFoldDB" id="A0A2D0MXU4"/>
<feature type="transmembrane region" description="Helical" evidence="1">
    <location>
        <begin position="7"/>
        <end position="26"/>
    </location>
</feature>
<dbReference type="InterPro" id="IPR021257">
    <property type="entry name" value="DUF2809"/>
</dbReference>